<dbReference type="EMBL" id="GECU01019968">
    <property type="protein sequence ID" value="JAS87738.1"/>
    <property type="molecule type" value="Transcribed_RNA"/>
</dbReference>
<reference evidence="1" key="1">
    <citation type="submission" date="2015-11" db="EMBL/GenBank/DDBJ databases">
        <title>De novo transcriptome assembly of four potential Pierce s Disease insect vectors from Arizona vineyards.</title>
        <authorList>
            <person name="Tassone E.E."/>
        </authorList>
    </citation>
    <scope>NUCLEOTIDE SEQUENCE</scope>
</reference>
<dbReference type="AlphaFoldDB" id="A0A1B6ILD0"/>
<name>A0A1B6ILD0_9HEMI</name>
<protein>
    <submittedName>
        <fullName evidence="1">Uncharacterized protein</fullName>
    </submittedName>
</protein>
<feature type="non-terminal residue" evidence="1">
    <location>
        <position position="1"/>
    </location>
</feature>
<gene>
    <name evidence="1" type="ORF">g.59327</name>
</gene>
<accession>A0A1B6ILD0</accession>
<sequence length="101" mass="11321">DKIRANTLKKSYDLKLKELRRTFNSNHISTSDNKSKAIWDVINCERNPNKAPQTEVKSLSVDEVNITDPNEIASCFNQFFVDIAEKTLQSSAVASGHSPPN</sequence>
<evidence type="ECO:0000313" key="1">
    <source>
        <dbReference type="EMBL" id="JAS87738.1"/>
    </source>
</evidence>
<feature type="non-terminal residue" evidence="1">
    <location>
        <position position="101"/>
    </location>
</feature>
<proteinExistence type="predicted"/>
<organism evidence="1">
    <name type="scientific">Homalodisca liturata</name>
    <dbReference type="NCBI Taxonomy" id="320908"/>
    <lineage>
        <taxon>Eukaryota</taxon>
        <taxon>Metazoa</taxon>
        <taxon>Ecdysozoa</taxon>
        <taxon>Arthropoda</taxon>
        <taxon>Hexapoda</taxon>
        <taxon>Insecta</taxon>
        <taxon>Pterygota</taxon>
        <taxon>Neoptera</taxon>
        <taxon>Paraneoptera</taxon>
        <taxon>Hemiptera</taxon>
        <taxon>Auchenorrhyncha</taxon>
        <taxon>Membracoidea</taxon>
        <taxon>Cicadellidae</taxon>
        <taxon>Cicadellinae</taxon>
        <taxon>Proconiini</taxon>
        <taxon>Homalodisca</taxon>
    </lineage>
</organism>